<dbReference type="Pfam" id="PF13426">
    <property type="entry name" value="PAS_9"/>
    <property type="match status" value="2"/>
</dbReference>
<dbReference type="NCBIfam" id="TIGR00254">
    <property type="entry name" value="GGDEF"/>
    <property type="match status" value="1"/>
</dbReference>
<dbReference type="NCBIfam" id="TIGR00229">
    <property type="entry name" value="sensory_box"/>
    <property type="match status" value="2"/>
</dbReference>
<dbReference type="EMBL" id="VDGI01000004">
    <property type="protein sequence ID" value="TQR20682.1"/>
    <property type="molecule type" value="Genomic_DNA"/>
</dbReference>
<dbReference type="InterPro" id="IPR000014">
    <property type="entry name" value="PAS"/>
</dbReference>
<dbReference type="Proteomes" id="UP000316626">
    <property type="component" value="Unassembled WGS sequence"/>
</dbReference>
<dbReference type="PANTHER" id="PTHR44757:SF2">
    <property type="entry name" value="BIOFILM ARCHITECTURE MAINTENANCE PROTEIN MBAA"/>
    <property type="match status" value="1"/>
</dbReference>
<dbReference type="AlphaFoldDB" id="A0A544TT93"/>
<feature type="domain" description="GGDEF" evidence="3">
    <location>
        <begin position="417"/>
        <end position="555"/>
    </location>
</feature>
<dbReference type="PANTHER" id="PTHR44757">
    <property type="entry name" value="DIGUANYLATE CYCLASE DGCP"/>
    <property type="match status" value="1"/>
</dbReference>
<evidence type="ECO:0000259" key="2">
    <source>
        <dbReference type="PROSITE" id="PS50113"/>
    </source>
</evidence>
<dbReference type="InterPro" id="IPR000160">
    <property type="entry name" value="GGDEF_dom"/>
</dbReference>
<evidence type="ECO:0000259" key="1">
    <source>
        <dbReference type="PROSITE" id="PS50112"/>
    </source>
</evidence>
<dbReference type="Pfam" id="PF00990">
    <property type="entry name" value="GGDEF"/>
    <property type="match status" value="1"/>
</dbReference>
<dbReference type="InterPro" id="IPR029787">
    <property type="entry name" value="Nucleotide_cyclase"/>
</dbReference>
<dbReference type="Gene3D" id="3.30.70.270">
    <property type="match status" value="1"/>
</dbReference>
<organism evidence="4 5">
    <name type="scientific">Psychrobacillus vulpis</name>
    <dbReference type="NCBI Taxonomy" id="2325572"/>
    <lineage>
        <taxon>Bacteria</taxon>
        <taxon>Bacillati</taxon>
        <taxon>Bacillota</taxon>
        <taxon>Bacilli</taxon>
        <taxon>Bacillales</taxon>
        <taxon>Bacillaceae</taxon>
        <taxon>Psychrobacillus</taxon>
    </lineage>
</organism>
<feature type="domain" description="PAS" evidence="1">
    <location>
        <begin position="258"/>
        <end position="302"/>
    </location>
</feature>
<dbReference type="CDD" id="cd01949">
    <property type="entry name" value="GGDEF"/>
    <property type="match status" value="1"/>
</dbReference>
<name>A0A544TT93_9BACI</name>
<dbReference type="PROSITE" id="PS50113">
    <property type="entry name" value="PAC"/>
    <property type="match status" value="2"/>
</dbReference>
<evidence type="ECO:0000259" key="3">
    <source>
        <dbReference type="PROSITE" id="PS50887"/>
    </source>
</evidence>
<dbReference type="SUPFAM" id="SSF55785">
    <property type="entry name" value="PYP-like sensor domain (PAS domain)"/>
    <property type="match status" value="2"/>
</dbReference>
<proteinExistence type="predicted"/>
<dbReference type="OrthoDB" id="9759607at2"/>
<accession>A0A544TT93</accession>
<dbReference type="PROSITE" id="PS50112">
    <property type="entry name" value="PAS"/>
    <property type="match status" value="1"/>
</dbReference>
<reference evidence="4 5" key="1">
    <citation type="submission" date="2019-06" db="EMBL/GenBank/DDBJ databases">
        <title>Psychrobacillus vulpis sp. nov., a new species isolated from feces of a red fox that inhabits in The Tablas de Daimiel Natural Park, Albacete, Spain.</title>
        <authorList>
            <person name="Rodriguez M."/>
            <person name="Reina J.C."/>
            <person name="Bejar V."/>
            <person name="Llamas I."/>
        </authorList>
    </citation>
    <scope>NUCLEOTIDE SEQUENCE [LARGE SCALE GENOMIC DNA]</scope>
    <source>
        <strain evidence="4 5">Z8</strain>
    </source>
</reference>
<dbReference type="Gene3D" id="3.30.450.20">
    <property type="entry name" value="PAS domain"/>
    <property type="match status" value="3"/>
</dbReference>
<dbReference type="InterPro" id="IPR000700">
    <property type="entry name" value="PAS-assoc_C"/>
</dbReference>
<feature type="domain" description="PAC" evidence="2">
    <location>
        <begin position="331"/>
        <end position="385"/>
    </location>
</feature>
<sequence length="560" mass="65353">MLKKMTQKFISQNQFKLLYDLADDYVFLMRKNNQSFVYEYINKKAEVIFSESPIGLTLEQCLEEFHSKTIINNYNRAFKENKSIFYQDHHCLFNETLVNETTAIPIYDGETQYILATTKEISRTEEMKTSTYVLESYKKGINGAALVAMTNKDGIIEMVNHVFETTCQFDQRELIGKSFQMINSYFHENEFFEELWRTVEEGNIWRGEIRNRTKSGSFYWVDANVIPIMNENGEIEKYLTIQFDTTEKKRIIDELRNIERTFELITEYSNDLIAITDEEGYLLYSSPSHETILHYDKEELLGTYYLNLVSNDMNHSEEGKKFPIIKENAIHRTELLLKTKDGDTIWTDTCFTAAKRNRDGEEEKWFVVVSREITEKRELEDKLKFMAYHDSLTGLPNRRSFHYDFPVVIQSVNQSNPNVALIYIDGDDFKSVNDQFGHDVGDQFLSIFAEKLQESVDYQYKIYRIGGDEFVIIADQINDYREGFSEIVQAVVTKIQNILKKGWTIDEHCFTPTSSIGISIFPDDGITVDELLDNADQALYTAKKLGKNNFMYTNAVQSSY</sequence>
<dbReference type="CDD" id="cd00130">
    <property type="entry name" value="PAS"/>
    <property type="match status" value="2"/>
</dbReference>
<dbReference type="SMART" id="SM00091">
    <property type="entry name" value="PAS"/>
    <property type="match status" value="2"/>
</dbReference>
<dbReference type="InterPro" id="IPR043128">
    <property type="entry name" value="Rev_trsase/Diguanyl_cyclase"/>
</dbReference>
<dbReference type="InterPro" id="IPR035965">
    <property type="entry name" value="PAS-like_dom_sf"/>
</dbReference>
<dbReference type="SUPFAM" id="SSF55073">
    <property type="entry name" value="Nucleotide cyclase"/>
    <property type="match status" value="1"/>
</dbReference>
<evidence type="ECO:0000313" key="4">
    <source>
        <dbReference type="EMBL" id="TQR20682.1"/>
    </source>
</evidence>
<gene>
    <name evidence="4" type="ORF">FG384_06200</name>
</gene>
<dbReference type="SMART" id="SM00086">
    <property type="entry name" value="PAC"/>
    <property type="match status" value="2"/>
</dbReference>
<dbReference type="InterPro" id="IPR001610">
    <property type="entry name" value="PAC"/>
</dbReference>
<comment type="caution">
    <text evidence="4">The sequence shown here is derived from an EMBL/GenBank/DDBJ whole genome shotgun (WGS) entry which is preliminary data.</text>
</comment>
<feature type="domain" description="PAC" evidence="2">
    <location>
        <begin position="205"/>
        <end position="257"/>
    </location>
</feature>
<dbReference type="InterPro" id="IPR052155">
    <property type="entry name" value="Biofilm_reg_signaling"/>
</dbReference>
<protein>
    <submittedName>
        <fullName evidence="4">Diguanylate cyclase</fullName>
    </submittedName>
</protein>
<dbReference type="SMART" id="SM00267">
    <property type="entry name" value="GGDEF"/>
    <property type="match status" value="1"/>
</dbReference>
<evidence type="ECO:0000313" key="5">
    <source>
        <dbReference type="Proteomes" id="UP000316626"/>
    </source>
</evidence>
<dbReference type="PROSITE" id="PS50887">
    <property type="entry name" value="GGDEF"/>
    <property type="match status" value="1"/>
</dbReference>
<keyword evidence="5" id="KW-1185">Reference proteome</keyword>